<dbReference type="InterPro" id="IPR009326">
    <property type="entry name" value="DUF984"/>
</dbReference>
<evidence type="ECO:0000259" key="1">
    <source>
        <dbReference type="SMART" id="SM01022"/>
    </source>
</evidence>
<dbReference type="PANTHER" id="PTHR39203">
    <property type="entry name" value="CYTOPLASMIC PROTEIN-RELATED"/>
    <property type="match status" value="1"/>
</dbReference>
<name>A0ABZ1L517_9ACTN</name>
<gene>
    <name evidence="2" type="ORF">OG814_09995</name>
</gene>
<sequence>MWPRVDGMRAMELGAPGSMRDELNALVLAGAKRATTGLLGEYAEEDERLETVGERLALLDNAGSAVAVLEITGVEVKAFGEVTWEHAAAEGEGDADLDAWRDVHRRFWSGEGTPVEGDTPVVCLAFEVKGRASAASSPD</sequence>
<dbReference type="InterPro" id="IPR015947">
    <property type="entry name" value="PUA-like_sf"/>
</dbReference>
<accession>A0ABZ1L517</accession>
<dbReference type="SMART" id="SM01022">
    <property type="entry name" value="ASCH"/>
    <property type="match status" value="1"/>
</dbReference>
<dbReference type="PANTHER" id="PTHR39203:SF1">
    <property type="entry name" value="CYTOPLASMIC PROTEIN"/>
    <property type="match status" value="1"/>
</dbReference>
<reference evidence="2 3" key="1">
    <citation type="submission" date="2022-10" db="EMBL/GenBank/DDBJ databases">
        <title>The complete genomes of actinobacterial strains from the NBC collection.</title>
        <authorList>
            <person name="Joergensen T.S."/>
            <person name="Alvarez Arevalo M."/>
            <person name="Sterndorff E.B."/>
            <person name="Faurdal D."/>
            <person name="Vuksanovic O."/>
            <person name="Mourched A.-S."/>
            <person name="Charusanti P."/>
            <person name="Shaw S."/>
            <person name="Blin K."/>
            <person name="Weber T."/>
        </authorList>
    </citation>
    <scope>NUCLEOTIDE SEQUENCE [LARGE SCALE GENOMIC DNA]</scope>
    <source>
        <strain evidence="2 3">NBC_00123</strain>
    </source>
</reference>
<feature type="domain" description="ASCH" evidence="1">
    <location>
        <begin position="11"/>
        <end position="130"/>
    </location>
</feature>
<keyword evidence="3" id="KW-1185">Reference proteome</keyword>
<evidence type="ECO:0000313" key="3">
    <source>
        <dbReference type="Proteomes" id="UP001622594"/>
    </source>
</evidence>
<dbReference type="PIRSF" id="PIRSF021320">
    <property type="entry name" value="DUF984"/>
    <property type="match status" value="1"/>
</dbReference>
<dbReference type="SUPFAM" id="SSF88697">
    <property type="entry name" value="PUA domain-like"/>
    <property type="match status" value="1"/>
</dbReference>
<dbReference type="EMBL" id="CP108188">
    <property type="protein sequence ID" value="WTR69571.1"/>
    <property type="molecule type" value="Genomic_DNA"/>
</dbReference>
<evidence type="ECO:0000313" key="2">
    <source>
        <dbReference type="EMBL" id="WTR69571.1"/>
    </source>
</evidence>
<protein>
    <submittedName>
        <fullName evidence="2">ASCH domain-containing protein</fullName>
    </submittedName>
</protein>
<proteinExistence type="predicted"/>
<dbReference type="Pfam" id="PF04266">
    <property type="entry name" value="ASCH"/>
    <property type="match status" value="1"/>
</dbReference>
<dbReference type="Gene3D" id="3.10.400.10">
    <property type="entry name" value="Sulfate adenylyltransferase"/>
    <property type="match status" value="1"/>
</dbReference>
<dbReference type="Proteomes" id="UP001622594">
    <property type="component" value="Chromosome"/>
</dbReference>
<dbReference type="RefSeq" id="WP_406133078.1">
    <property type="nucleotide sequence ID" value="NZ_CP108188.1"/>
</dbReference>
<dbReference type="InterPro" id="IPR007374">
    <property type="entry name" value="ASCH_domain"/>
</dbReference>
<organism evidence="2 3">
    <name type="scientific">Streptomyces zaomyceticus</name>
    <dbReference type="NCBI Taxonomy" id="68286"/>
    <lineage>
        <taxon>Bacteria</taxon>
        <taxon>Bacillati</taxon>
        <taxon>Actinomycetota</taxon>
        <taxon>Actinomycetes</taxon>
        <taxon>Kitasatosporales</taxon>
        <taxon>Streptomycetaceae</taxon>
        <taxon>Streptomyces</taxon>
    </lineage>
</organism>